<name>A0ABR7LUU2_9ACTN</name>
<evidence type="ECO:0000313" key="5">
    <source>
        <dbReference type="Proteomes" id="UP000805614"/>
    </source>
</evidence>
<organism evidence="4 5">
    <name type="scientific">Actinomadura alba</name>
    <dbReference type="NCBI Taxonomy" id="406431"/>
    <lineage>
        <taxon>Bacteria</taxon>
        <taxon>Bacillati</taxon>
        <taxon>Actinomycetota</taxon>
        <taxon>Actinomycetes</taxon>
        <taxon>Streptosporangiales</taxon>
        <taxon>Thermomonosporaceae</taxon>
        <taxon>Actinomadura</taxon>
    </lineage>
</organism>
<dbReference type="Proteomes" id="UP000805614">
    <property type="component" value="Unassembled WGS sequence"/>
</dbReference>
<dbReference type="InterPro" id="IPR002347">
    <property type="entry name" value="SDR_fam"/>
</dbReference>
<dbReference type="Pfam" id="PF00106">
    <property type="entry name" value="adh_short"/>
    <property type="match status" value="1"/>
</dbReference>
<keyword evidence="2" id="KW-0560">Oxidoreductase</keyword>
<keyword evidence="5" id="KW-1185">Reference proteome</keyword>
<reference evidence="4 5" key="1">
    <citation type="submission" date="2020-06" db="EMBL/GenBank/DDBJ databases">
        <title>Actinomadura xiongansis sp. nov., isolated from soil of Baiyangdian.</title>
        <authorList>
            <person name="Zhang X."/>
        </authorList>
    </citation>
    <scope>NUCLEOTIDE SEQUENCE [LARGE SCALE GENOMIC DNA]</scope>
    <source>
        <strain evidence="4 5">HBUM206468</strain>
    </source>
</reference>
<dbReference type="RefSeq" id="WP_187245267.1">
    <property type="nucleotide sequence ID" value="NZ_BAAAOK010000019.1"/>
</dbReference>
<gene>
    <name evidence="4" type="ORF">HKK74_22620</name>
</gene>
<protein>
    <submittedName>
        <fullName evidence="4">SDR family NAD(P)-dependent oxidoreductase</fullName>
    </submittedName>
</protein>
<dbReference type="PANTHER" id="PTHR43639:SF1">
    <property type="entry name" value="SHORT-CHAIN DEHYDROGENASE_REDUCTASE FAMILY PROTEIN"/>
    <property type="match status" value="1"/>
</dbReference>
<dbReference type="PANTHER" id="PTHR43639">
    <property type="entry name" value="OXIDOREDUCTASE, SHORT-CHAIN DEHYDROGENASE/REDUCTASE FAMILY (AFU_ORTHOLOGUE AFUA_5G02870)"/>
    <property type="match status" value="1"/>
</dbReference>
<dbReference type="Gene3D" id="3.40.50.720">
    <property type="entry name" value="NAD(P)-binding Rossmann-like Domain"/>
    <property type="match status" value="1"/>
</dbReference>
<proteinExistence type="inferred from homology"/>
<dbReference type="SUPFAM" id="SSF51735">
    <property type="entry name" value="NAD(P)-binding Rossmann-fold domains"/>
    <property type="match status" value="1"/>
</dbReference>
<dbReference type="InterPro" id="IPR036291">
    <property type="entry name" value="NAD(P)-bd_dom_sf"/>
</dbReference>
<evidence type="ECO:0000256" key="3">
    <source>
        <dbReference type="SAM" id="MobiDB-lite"/>
    </source>
</evidence>
<evidence type="ECO:0000256" key="1">
    <source>
        <dbReference type="ARBA" id="ARBA00006484"/>
    </source>
</evidence>
<evidence type="ECO:0000313" key="4">
    <source>
        <dbReference type="EMBL" id="MBC6468267.1"/>
    </source>
</evidence>
<feature type="region of interest" description="Disordered" evidence="3">
    <location>
        <begin position="77"/>
        <end position="119"/>
    </location>
</feature>
<comment type="similarity">
    <text evidence="1">Belongs to the short-chain dehydrogenases/reductases (SDR) family.</text>
</comment>
<comment type="caution">
    <text evidence="4">The sequence shown here is derived from an EMBL/GenBank/DDBJ whole genome shotgun (WGS) entry which is preliminary data.</text>
</comment>
<sequence>MNMDLGLAGKVVLVTGASTAIGRATALAFAEEKAQIAVGYHSNANAAAETVALAEQRGARAIRWQLDLGRSDSLEAAVEHARKELGRSTSWSTTPSAGRTGPSPTSCSKPRRPNDSPPR</sequence>
<feature type="compositionally biased region" description="Basic and acidic residues" evidence="3">
    <location>
        <begin position="77"/>
        <end position="86"/>
    </location>
</feature>
<dbReference type="EMBL" id="JABVEC010000017">
    <property type="protein sequence ID" value="MBC6468267.1"/>
    <property type="molecule type" value="Genomic_DNA"/>
</dbReference>
<accession>A0ABR7LUU2</accession>
<feature type="compositionally biased region" description="Polar residues" evidence="3">
    <location>
        <begin position="87"/>
        <end position="108"/>
    </location>
</feature>
<evidence type="ECO:0000256" key="2">
    <source>
        <dbReference type="ARBA" id="ARBA00023002"/>
    </source>
</evidence>